<dbReference type="InterPro" id="IPR000399">
    <property type="entry name" value="TPP-bd_CS"/>
</dbReference>
<dbReference type="Pfam" id="PF02775">
    <property type="entry name" value="TPP_enzyme_C"/>
    <property type="match status" value="1"/>
</dbReference>
<evidence type="ECO:0000313" key="6">
    <source>
        <dbReference type="Proteomes" id="UP000238169"/>
    </source>
</evidence>
<keyword evidence="2" id="KW-0786">Thiamine pyrophosphate</keyword>
<accession>A0A2U3I7B4</accession>
<dbReference type="NCBIfam" id="TIGR03297">
    <property type="entry name" value="Ppyr-DeCO2ase"/>
    <property type="match status" value="1"/>
</dbReference>
<proteinExistence type="predicted"/>
<dbReference type="InterPro" id="IPR017684">
    <property type="entry name" value="Phosphono-pyrv_decarboxylase"/>
</dbReference>
<name>A0A2U3I7B4_9BURK</name>
<keyword evidence="3" id="KW-0456">Lyase</keyword>
<dbReference type="PANTHER" id="PTHR42818">
    <property type="entry name" value="SULFOPYRUVATE DECARBOXYLASE SUBUNIT ALPHA"/>
    <property type="match status" value="1"/>
</dbReference>
<evidence type="ECO:0000259" key="4">
    <source>
        <dbReference type="Pfam" id="PF02775"/>
    </source>
</evidence>
<feature type="domain" description="Thiamine pyrophosphate enzyme TPP-binding" evidence="4">
    <location>
        <begin position="241"/>
        <end position="326"/>
    </location>
</feature>
<gene>
    <name evidence="5" type="ORF">NOV72_03269</name>
</gene>
<dbReference type="OrthoDB" id="9785953at2"/>
<dbReference type="GO" id="GO:0033980">
    <property type="term" value="F:phosphonopyruvate decarboxylase activity"/>
    <property type="evidence" value="ECO:0007669"/>
    <property type="project" value="InterPro"/>
</dbReference>
<dbReference type="GO" id="GO:0030976">
    <property type="term" value="F:thiamine pyrophosphate binding"/>
    <property type="evidence" value="ECO:0007669"/>
    <property type="project" value="InterPro"/>
</dbReference>
<evidence type="ECO:0000313" key="5">
    <source>
        <dbReference type="EMBL" id="SPB16070.1"/>
    </source>
</evidence>
<organism evidence="5 6">
    <name type="scientific">Caballeronia novacaledonica</name>
    <dbReference type="NCBI Taxonomy" id="1544861"/>
    <lineage>
        <taxon>Bacteria</taxon>
        <taxon>Pseudomonadati</taxon>
        <taxon>Pseudomonadota</taxon>
        <taxon>Betaproteobacteria</taxon>
        <taxon>Burkholderiales</taxon>
        <taxon>Burkholderiaceae</taxon>
        <taxon>Caballeronia</taxon>
    </lineage>
</organism>
<dbReference type="InterPro" id="IPR011766">
    <property type="entry name" value="TPP_enzyme_TPP-bd"/>
</dbReference>
<reference evidence="6" key="1">
    <citation type="submission" date="2018-01" db="EMBL/GenBank/DDBJ databases">
        <authorList>
            <person name="Peeters C."/>
        </authorList>
    </citation>
    <scope>NUCLEOTIDE SEQUENCE [LARGE SCALE GENOMIC DNA]</scope>
</reference>
<dbReference type="PANTHER" id="PTHR42818:SF1">
    <property type="entry name" value="SULFOPYRUVATE DECARBOXYLASE"/>
    <property type="match status" value="1"/>
</dbReference>
<keyword evidence="6" id="KW-1185">Reference proteome</keyword>
<dbReference type="SUPFAM" id="SSF52518">
    <property type="entry name" value="Thiamin diphosphate-binding fold (THDP-binding)"/>
    <property type="match status" value="2"/>
</dbReference>
<dbReference type="RefSeq" id="WP_106855664.1">
    <property type="nucleotide sequence ID" value="NZ_OGTP01000010.1"/>
</dbReference>
<dbReference type="GO" id="GO:0032923">
    <property type="term" value="P:organic phosphonate biosynthetic process"/>
    <property type="evidence" value="ECO:0007669"/>
    <property type="project" value="InterPro"/>
</dbReference>
<dbReference type="PROSITE" id="PS00187">
    <property type="entry name" value="TPP_ENZYMES"/>
    <property type="match status" value="1"/>
</dbReference>
<dbReference type="EMBL" id="OGTP01000010">
    <property type="protein sequence ID" value="SPB16070.1"/>
    <property type="molecule type" value="Genomic_DNA"/>
</dbReference>
<dbReference type="AlphaFoldDB" id="A0A2U3I7B4"/>
<dbReference type="GO" id="GO:0000287">
    <property type="term" value="F:magnesium ion binding"/>
    <property type="evidence" value="ECO:0007669"/>
    <property type="project" value="InterPro"/>
</dbReference>
<dbReference type="InterPro" id="IPR051818">
    <property type="entry name" value="TPP_dependent_decarboxylase"/>
</dbReference>
<evidence type="ECO:0000256" key="1">
    <source>
        <dbReference type="ARBA" id="ARBA00022793"/>
    </source>
</evidence>
<dbReference type="Proteomes" id="UP000238169">
    <property type="component" value="Unassembled WGS sequence"/>
</dbReference>
<sequence>MIEAAQFVEAARARGFDWYAGVPCSFLTPFINYVLQDESLHYVSAANEGDAVALIAGVELGANRRRRGIAMMQNSGLGNAVSPLTSLTWTFRLPQLLIVTWRGQPGVHDEPQHALMGPITPQMLETMEIPWELFPTEPEQIGPALDRATAYMDSTGRPYALVMQKGSVAPFELKKAGLSGVRANVHPVTVERFEGERVTRHDALRKVIANTPEDSTVVLASTGFCGRELYAIDDRANQLYLVGSMGCVTPMALGLARSRPDLRVVALDGDGAALMRMGAFATLGAYGPSNLIHLLLDNGAHESTGGQATVSREVDFASIAAACGYALALDGDDLGVIDRLFGANDVNGARFARLSIKTGTPGDLPRPKITPEDVRARLQHHIGGR</sequence>
<dbReference type="Gene3D" id="3.40.50.970">
    <property type="match status" value="2"/>
</dbReference>
<protein>
    <submittedName>
        <fullName evidence="5">3-phosphonopyruvate decarboxylase</fullName>
    </submittedName>
</protein>
<dbReference type="CDD" id="cd07035">
    <property type="entry name" value="TPP_PYR_POX_like"/>
    <property type="match status" value="1"/>
</dbReference>
<evidence type="ECO:0000256" key="2">
    <source>
        <dbReference type="ARBA" id="ARBA00023052"/>
    </source>
</evidence>
<evidence type="ECO:0000256" key="3">
    <source>
        <dbReference type="ARBA" id="ARBA00023239"/>
    </source>
</evidence>
<dbReference type="InterPro" id="IPR029061">
    <property type="entry name" value="THDP-binding"/>
</dbReference>
<keyword evidence="5" id="KW-0670">Pyruvate</keyword>
<keyword evidence="1" id="KW-0210">Decarboxylase</keyword>